<proteinExistence type="predicted"/>
<dbReference type="InterPro" id="IPR009725">
    <property type="entry name" value="3_dmu_93_MTrfase"/>
</dbReference>
<dbReference type="PANTHER" id="PTHR33990">
    <property type="entry name" value="PROTEIN YJDN-RELATED"/>
    <property type="match status" value="1"/>
</dbReference>
<keyword evidence="3" id="KW-1185">Reference proteome</keyword>
<evidence type="ECO:0000259" key="1">
    <source>
        <dbReference type="Pfam" id="PF06983"/>
    </source>
</evidence>
<dbReference type="InterPro" id="IPR029068">
    <property type="entry name" value="Glyas_Bleomycin-R_OHBP_Dase"/>
</dbReference>
<dbReference type="Gene3D" id="3.10.180.10">
    <property type="entry name" value="2,3-Dihydroxybiphenyl 1,2-Dioxygenase, domain 1"/>
    <property type="match status" value="1"/>
</dbReference>
<dbReference type="PANTHER" id="PTHR33990:SF2">
    <property type="entry name" value="PHNB-LIKE DOMAIN-CONTAINING PROTEIN"/>
    <property type="match status" value="1"/>
</dbReference>
<dbReference type="EMBL" id="JAQNDK010000002">
    <property type="protein sequence ID" value="MDC0680802.1"/>
    <property type="molecule type" value="Genomic_DNA"/>
</dbReference>
<dbReference type="Pfam" id="PF06983">
    <property type="entry name" value="3-dmu-9_3-mt"/>
    <property type="match status" value="1"/>
</dbReference>
<dbReference type="SUPFAM" id="SSF54593">
    <property type="entry name" value="Glyoxalase/Bleomycin resistance protein/Dihydroxybiphenyl dioxygenase"/>
    <property type="match status" value="1"/>
</dbReference>
<accession>A0ABT5C382</accession>
<reference evidence="2 3" key="1">
    <citation type="submission" date="2023-01" db="EMBL/GenBank/DDBJ databases">
        <title>Minimal conservation of predation-associated metabolite biosynthetic gene clusters underscores biosynthetic potential of Myxococcota including descriptions for ten novel species: Archangium lansinium sp. nov., Myxococcus landrumus sp. nov., Nannocystis bai.</title>
        <authorList>
            <person name="Ahearne A."/>
            <person name="Stevens C."/>
            <person name="Dowd S."/>
        </authorList>
    </citation>
    <scope>NUCLEOTIDE SEQUENCE [LARGE SCALE GENOMIC DNA]</scope>
    <source>
        <strain evidence="2 3">WIWO2</strain>
    </source>
</reference>
<dbReference type="RefSeq" id="WP_272097828.1">
    <property type="nucleotide sequence ID" value="NZ_JAQNDK010000002.1"/>
</dbReference>
<dbReference type="PIRSF" id="PIRSF021700">
    <property type="entry name" value="3_dmu_93_MTrfase"/>
    <property type="match status" value="1"/>
</dbReference>
<sequence length="158" mass="17658">MTTTQKIKTCLWFSNNAEEAVKYYLSIFKGSRILSELRSGDAGPGPKGSLVMAEFELNGQRLMALNGANQKFNETFSLVVTCETQEEVDELWSKLTADGGAESQCGWLRDRFGVSWQIVPSVLIRLIQHPDPAKAGRVMQAMMQMKKIDIARIEEAAR</sequence>
<dbReference type="InterPro" id="IPR028973">
    <property type="entry name" value="PhnB-like"/>
</dbReference>
<dbReference type="CDD" id="cd06588">
    <property type="entry name" value="PhnB_like"/>
    <property type="match status" value="1"/>
</dbReference>
<organism evidence="2 3">
    <name type="scientific">Sorangium atrum</name>
    <dbReference type="NCBI Taxonomy" id="2995308"/>
    <lineage>
        <taxon>Bacteria</taxon>
        <taxon>Pseudomonadati</taxon>
        <taxon>Myxococcota</taxon>
        <taxon>Polyangia</taxon>
        <taxon>Polyangiales</taxon>
        <taxon>Polyangiaceae</taxon>
        <taxon>Sorangium</taxon>
    </lineage>
</organism>
<evidence type="ECO:0000313" key="2">
    <source>
        <dbReference type="EMBL" id="MDC0680802.1"/>
    </source>
</evidence>
<feature type="domain" description="PhnB-like" evidence="1">
    <location>
        <begin position="5"/>
        <end position="119"/>
    </location>
</feature>
<name>A0ABT5C382_9BACT</name>
<comment type="caution">
    <text evidence="2">The sequence shown here is derived from an EMBL/GenBank/DDBJ whole genome shotgun (WGS) entry which is preliminary data.</text>
</comment>
<protein>
    <submittedName>
        <fullName evidence="2">VOC family protein</fullName>
    </submittedName>
</protein>
<evidence type="ECO:0000313" key="3">
    <source>
        <dbReference type="Proteomes" id="UP001217485"/>
    </source>
</evidence>
<dbReference type="Proteomes" id="UP001217485">
    <property type="component" value="Unassembled WGS sequence"/>
</dbReference>
<gene>
    <name evidence="2" type="ORF">POL72_23890</name>
</gene>